<dbReference type="AlphaFoldDB" id="A0A2V2VVC6"/>
<protein>
    <submittedName>
        <fullName evidence="2">Putative SLACS reverse transcriptase</fullName>
    </submittedName>
</protein>
<dbReference type="VEuPathDB" id="TriTrypDB:C4B63_365g5"/>
<keyword evidence="2" id="KW-0548">Nucleotidyltransferase</keyword>
<feature type="region of interest" description="Disordered" evidence="1">
    <location>
        <begin position="212"/>
        <end position="253"/>
    </location>
</feature>
<sequence length="253" mass="28369">MEITAILTDMANGNVAPEVAHRLRATNLTVLRKPNKKFRPIGAECVWAKAISLMAVDAVMPALKTCFKNLQYGVGNNIELAIEKVRQDFHIKGSVAMLDGRNAYNAISRTAILSAVYGNTTWSPLWRVTRLLLGTEGLVGFYEKGQLVHSWTSTRECDRAWCWDRCFFPSAPSPPSANWKAASPTPASRRTWTTLRWRHHRACLGRYARRHPESDACPGHRDERGQDGGPPYRRTSGHARGVHPAVCPRARRE</sequence>
<keyword evidence="2" id="KW-0808">Transferase</keyword>
<evidence type="ECO:0000313" key="2">
    <source>
        <dbReference type="EMBL" id="PWV00378.1"/>
    </source>
</evidence>
<reference evidence="2 3" key="1">
    <citation type="journal article" date="2018" name="Microb. Genom.">
        <title>Expanding an expanded genome: long-read sequencing of Trypanosoma cruzi.</title>
        <authorList>
            <person name="Berna L."/>
            <person name="Rodriguez M."/>
            <person name="Chiribao M.L."/>
            <person name="Parodi-Talice A."/>
            <person name="Pita S."/>
            <person name="Rijo G."/>
            <person name="Alvarez-Valin F."/>
            <person name="Robello C."/>
        </authorList>
    </citation>
    <scope>NUCLEOTIDE SEQUENCE [LARGE SCALE GENOMIC DNA]</scope>
    <source>
        <strain evidence="2 3">TCC</strain>
    </source>
</reference>
<proteinExistence type="predicted"/>
<dbReference type="GO" id="GO:0003964">
    <property type="term" value="F:RNA-directed DNA polymerase activity"/>
    <property type="evidence" value="ECO:0007669"/>
    <property type="project" value="UniProtKB-KW"/>
</dbReference>
<dbReference type="Proteomes" id="UP000246078">
    <property type="component" value="Unassembled WGS sequence"/>
</dbReference>
<name>A0A2V2VVC6_TRYCR</name>
<evidence type="ECO:0000256" key="1">
    <source>
        <dbReference type="SAM" id="MobiDB-lite"/>
    </source>
</evidence>
<evidence type="ECO:0000313" key="3">
    <source>
        <dbReference type="Proteomes" id="UP000246078"/>
    </source>
</evidence>
<accession>A0A2V2VVC6</accession>
<dbReference type="VEuPathDB" id="TriTrypDB:C3747_209g50"/>
<organism evidence="2 3">
    <name type="scientific">Trypanosoma cruzi</name>
    <dbReference type="NCBI Taxonomy" id="5693"/>
    <lineage>
        <taxon>Eukaryota</taxon>
        <taxon>Discoba</taxon>
        <taxon>Euglenozoa</taxon>
        <taxon>Kinetoplastea</taxon>
        <taxon>Metakinetoplastina</taxon>
        <taxon>Trypanosomatida</taxon>
        <taxon>Trypanosomatidae</taxon>
        <taxon>Trypanosoma</taxon>
        <taxon>Schizotrypanum</taxon>
    </lineage>
</organism>
<dbReference type="EMBL" id="PRFC01000209">
    <property type="protein sequence ID" value="PWV00378.1"/>
    <property type="molecule type" value="Genomic_DNA"/>
</dbReference>
<gene>
    <name evidence="2" type="ORF">C3747_209g50</name>
</gene>
<dbReference type="VEuPathDB" id="TriTrypDB:TcYC6_0101020"/>
<comment type="caution">
    <text evidence="2">The sequence shown here is derived from an EMBL/GenBank/DDBJ whole genome shotgun (WGS) entry which is preliminary data.</text>
</comment>
<feature type="compositionally biased region" description="Basic and acidic residues" evidence="1">
    <location>
        <begin position="212"/>
        <end position="226"/>
    </location>
</feature>
<keyword evidence="2" id="KW-0695">RNA-directed DNA polymerase</keyword>
<dbReference type="VEuPathDB" id="TriTrypDB:TcBrA4_0026830"/>